<reference evidence="1" key="2">
    <citation type="submission" date="2015-03" db="EMBL/GenBank/DDBJ databases">
        <authorList>
            <person name="Chow C.-E.T."/>
            <person name="Winget D.M."/>
            <person name="White R.A.III."/>
            <person name="Hallam S.J."/>
            <person name="Suttle C.A."/>
        </authorList>
    </citation>
    <scope>NUCLEOTIDE SEQUENCE</scope>
    <source>
        <strain evidence="1">Oxic1_6</strain>
    </source>
</reference>
<accession>A0A0F7L9Z1</accession>
<proteinExistence type="predicted"/>
<dbReference type="InterPro" id="IPR036511">
    <property type="entry name" value="TGT-like_sf"/>
</dbReference>
<reference evidence="1" key="1">
    <citation type="journal article" date="2015" name="Front. Microbiol.">
        <title>Combining genomic sequencing methods to explore viral diversity and reveal potential virus-host interactions.</title>
        <authorList>
            <person name="Chow C.E."/>
            <person name="Winget D.M."/>
            <person name="White R.A.III."/>
            <person name="Hallam S.J."/>
            <person name="Suttle C.A."/>
        </authorList>
    </citation>
    <scope>NUCLEOTIDE SEQUENCE</scope>
    <source>
        <strain evidence="1">Oxic1_6</strain>
    </source>
</reference>
<sequence>MASWTLVARSCRVGTRLCCALLAGFAASALTSCGLARRQTIRRSSWTADARSSTHWRRSGSPERVRPFASARPLWRRARPTSWGCSTSTARATCWPTPIPATGARRWRAATAGPVLPVFAVSASLASRTQEPTKTAACCRRARPASRWASRHLPGCGAITRHSAGSARTATGRSVEVVSDIPKRAERRPDHVACGPCRDEASRNLFAQVQGVRGSSAHHVPRSSLGLCDAGPSGRVRRVEVQLPRGNAETVCLRLQKSRNDSPVTDLANGRTYSVYKRSASPGLELGQPTGPMIPYASRTPMRSAVDAMVRHGWRMLIEPSQEGFGYGKTPAPLPYMIDNGAWGCFKREVEWDGAEFSEYLKKWGAGADMIVLPDIVGGGEESLARSMEWAEECQSFGAPVLLAVQDGMPLSTVQRILERHPFGIFVGGSTEWKLKTLPDWGRMARRVGCWLHVARVNTARRIRLCQLAGAHSFDGTNVTRFPANIKLLENARNQICLF</sequence>
<protein>
    <submittedName>
        <fullName evidence="1">Uncharacterized protein</fullName>
    </submittedName>
</protein>
<evidence type="ECO:0000313" key="1">
    <source>
        <dbReference type="EMBL" id="AKH48202.1"/>
    </source>
</evidence>
<dbReference type="SUPFAM" id="SSF51713">
    <property type="entry name" value="tRNA-guanine transglycosylase"/>
    <property type="match status" value="1"/>
</dbReference>
<dbReference type="GO" id="GO:0006400">
    <property type="term" value="P:tRNA modification"/>
    <property type="evidence" value="ECO:0007669"/>
    <property type="project" value="InterPro"/>
</dbReference>
<organism evidence="1">
    <name type="scientific">uncultured marine virus</name>
    <dbReference type="NCBI Taxonomy" id="186617"/>
    <lineage>
        <taxon>Viruses</taxon>
        <taxon>environmental samples</taxon>
    </lineage>
</organism>
<name>A0A0F7L9Z1_9VIRU</name>
<dbReference type="EMBL" id="KR029601">
    <property type="protein sequence ID" value="AKH48202.1"/>
    <property type="molecule type" value="Genomic_DNA"/>
</dbReference>